<protein>
    <submittedName>
        <fullName evidence="3">IS630 family transposase</fullName>
    </submittedName>
</protein>
<evidence type="ECO:0000259" key="2">
    <source>
        <dbReference type="Pfam" id="PF13358"/>
    </source>
</evidence>
<dbReference type="SUPFAM" id="SSF53098">
    <property type="entry name" value="Ribonuclease H-like"/>
    <property type="match status" value="1"/>
</dbReference>
<dbReference type="InterPro" id="IPR038717">
    <property type="entry name" value="Tc1-like_DDE_dom"/>
</dbReference>
<comment type="caution">
    <text evidence="3">The sequence shown here is derived from an EMBL/GenBank/DDBJ whole genome shotgun (WGS) entry which is preliminary data.</text>
</comment>
<evidence type="ECO:0000313" key="3">
    <source>
        <dbReference type="EMBL" id="REK88669.1"/>
    </source>
</evidence>
<proteinExistence type="predicted"/>
<dbReference type="Gene3D" id="3.30.420.10">
    <property type="entry name" value="Ribonuclease H-like superfamily/Ribonuclease H"/>
    <property type="match status" value="1"/>
</dbReference>
<evidence type="ECO:0000313" key="4">
    <source>
        <dbReference type="Proteomes" id="UP000262477"/>
    </source>
</evidence>
<accession>A0A371Q1W1</accession>
<dbReference type="GO" id="GO:0003676">
    <property type="term" value="F:nucleic acid binding"/>
    <property type="evidence" value="ECO:0007669"/>
    <property type="project" value="InterPro"/>
</dbReference>
<feature type="region of interest" description="Disordered" evidence="1">
    <location>
        <begin position="1"/>
        <end position="90"/>
    </location>
</feature>
<name>A0A371Q1W1_STRIH</name>
<dbReference type="InterPro" id="IPR036397">
    <property type="entry name" value="RNaseH_sf"/>
</dbReference>
<dbReference type="OrthoDB" id="2375382at2"/>
<organism evidence="3 4">
    <name type="scientific">Streptomyces inhibens</name>
    <dbReference type="NCBI Taxonomy" id="2293571"/>
    <lineage>
        <taxon>Bacteria</taxon>
        <taxon>Bacillati</taxon>
        <taxon>Actinomycetota</taxon>
        <taxon>Actinomycetes</taxon>
        <taxon>Kitasatosporales</taxon>
        <taxon>Streptomycetaceae</taxon>
        <taxon>Streptomyces</taxon>
    </lineage>
</organism>
<dbReference type="NCBIfam" id="NF033545">
    <property type="entry name" value="transpos_IS630"/>
    <property type="match status" value="1"/>
</dbReference>
<dbReference type="Proteomes" id="UP000262477">
    <property type="component" value="Unassembled WGS sequence"/>
</dbReference>
<dbReference type="EMBL" id="QUAC01000156">
    <property type="protein sequence ID" value="REK88669.1"/>
    <property type="molecule type" value="Genomic_DNA"/>
</dbReference>
<evidence type="ECO:0000256" key="1">
    <source>
        <dbReference type="SAM" id="MobiDB-lite"/>
    </source>
</evidence>
<dbReference type="Pfam" id="PF13358">
    <property type="entry name" value="DDE_3"/>
    <property type="match status" value="1"/>
</dbReference>
<dbReference type="InterPro" id="IPR012337">
    <property type="entry name" value="RNaseH-like_sf"/>
</dbReference>
<sequence>MTPIVPAPAGVRHDPLLSVGTGAEDGRSGTDPRSAGGVGRAGAREAGADRFRGQSPGAGGSAGQDRAGSGWGRLQRGDRPGPGREREYGAQVAPTVSRSLAWPGCGTHHALGVPRVHGPEVRVAVVATATSAPPHPESTWSHRTIAAHLASRAISASQVGRILADLDLKPHRVRGWLTRRDAPNFWERTEDVCHLYLSPPPGAVVLSTDEKTAIAARSRRHAGKAPAPCRPVRQEFEYRRHGTVSIAAAMDVCTGEVLTQPITRNDSATFVRFLKMLDRTIDPRREIHVVLDNGSAHTAKNTRAWLSAHPRWHVHWTPPHASWLNQVELYFSVLARRVLRHGDFPSRDDLIDKIDTFAIRHNTTAKPYRWTYDGAPLKAA</sequence>
<dbReference type="AlphaFoldDB" id="A0A371Q1W1"/>
<dbReference type="InterPro" id="IPR047655">
    <property type="entry name" value="Transpos_IS630-like"/>
</dbReference>
<feature type="compositionally biased region" description="Basic and acidic residues" evidence="1">
    <location>
        <begin position="42"/>
        <end position="52"/>
    </location>
</feature>
<feature type="compositionally biased region" description="Basic and acidic residues" evidence="1">
    <location>
        <begin position="75"/>
        <end position="88"/>
    </location>
</feature>
<feature type="domain" description="Tc1-like transposase DDE" evidence="2">
    <location>
        <begin position="206"/>
        <end position="351"/>
    </location>
</feature>
<gene>
    <name evidence="3" type="ORF">DY245_19970</name>
</gene>
<reference evidence="3 4" key="1">
    <citation type="submission" date="2018-08" db="EMBL/GenBank/DDBJ databases">
        <title>Streptomyces NEAU-D10 sp. nov., a novel Actinomycete isolated from soil.</title>
        <authorList>
            <person name="Jin L."/>
        </authorList>
    </citation>
    <scope>NUCLEOTIDE SEQUENCE [LARGE SCALE GENOMIC DNA]</scope>
    <source>
        <strain evidence="3 4">NEAU-D10</strain>
    </source>
</reference>
<keyword evidence="4" id="KW-1185">Reference proteome</keyword>